<evidence type="ECO:0000256" key="2">
    <source>
        <dbReference type="ARBA" id="ARBA00022679"/>
    </source>
</evidence>
<evidence type="ECO:0000256" key="1">
    <source>
        <dbReference type="ARBA" id="ARBA00005420"/>
    </source>
</evidence>
<keyword evidence="5" id="KW-1185">Reference proteome</keyword>
<comment type="caution">
    <text evidence="4">The sequence shown here is derived from an EMBL/GenBank/DDBJ whole genome shotgun (WGS) entry which is preliminary data.</text>
</comment>
<reference evidence="4 5" key="1">
    <citation type="submission" date="2020-08" db="EMBL/GenBank/DDBJ databases">
        <title>Plant Genome Project.</title>
        <authorList>
            <person name="Zhang R.-G."/>
        </authorList>
    </citation>
    <scope>NUCLEOTIDE SEQUENCE [LARGE SCALE GENOMIC DNA]</scope>
    <source>
        <tissue evidence="4">Rhizome</tissue>
    </source>
</reference>
<dbReference type="Proteomes" id="UP000734854">
    <property type="component" value="Unassembled WGS sequence"/>
</dbReference>
<proteinExistence type="inferred from homology"/>
<evidence type="ECO:0000313" key="4">
    <source>
        <dbReference type="EMBL" id="KAG6495517.1"/>
    </source>
</evidence>
<protein>
    <submittedName>
        <fullName evidence="4">Uncharacterized protein</fullName>
    </submittedName>
</protein>
<dbReference type="EMBL" id="JACMSC010000012">
    <property type="protein sequence ID" value="KAG6495517.1"/>
    <property type="molecule type" value="Genomic_DNA"/>
</dbReference>
<evidence type="ECO:0000256" key="3">
    <source>
        <dbReference type="ARBA" id="ARBA00023315"/>
    </source>
</evidence>
<name>A0A8J5FZ23_ZINOF</name>
<comment type="similarity">
    <text evidence="1">Belongs to the diacylglycerol acyltransferase family.</text>
</comment>
<dbReference type="AlphaFoldDB" id="A0A8J5FZ23"/>
<dbReference type="GO" id="GO:0019432">
    <property type="term" value="P:triglyceride biosynthetic process"/>
    <property type="evidence" value="ECO:0007669"/>
    <property type="project" value="UniProtKB-ARBA"/>
</dbReference>
<sequence>MTRKLQYPSKVLFEDLCLESSQSTLLLFEQILIIELVSAIAVFGYEPHSCALGEDVRFTPLHKMKIWTWLGLILASRKNFYAYLAVRYNCIIVPGGIYETLHMSHDTEVNNAVEVVTSRISMLNDT</sequence>
<accession>A0A8J5FZ23</accession>
<dbReference type="GO" id="GO:0004144">
    <property type="term" value="F:diacylglycerol O-acyltransferase activity"/>
    <property type="evidence" value="ECO:0007669"/>
    <property type="project" value="UniProtKB-ARBA"/>
</dbReference>
<evidence type="ECO:0000313" key="5">
    <source>
        <dbReference type="Proteomes" id="UP000734854"/>
    </source>
</evidence>
<organism evidence="4 5">
    <name type="scientific">Zingiber officinale</name>
    <name type="common">Ginger</name>
    <name type="synonym">Amomum zingiber</name>
    <dbReference type="NCBI Taxonomy" id="94328"/>
    <lineage>
        <taxon>Eukaryota</taxon>
        <taxon>Viridiplantae</taxon>
        <taxon>Streptophyta</taxon>
        <taxon>Embryophyta</taxon>
        <taxon>Tracheophyta</taxon>
        <taxon>Spermatophyta</taxon>
        <taxon>Magnoliopsida</taxon>
        <taxon>Liliopsida</taxon>
        <taxon>Zingiberales</taxon>
        <taxon>Zingiberaceae</taxon>
        <taxon>Zingiber</taxon>
    </lineage>
</organism>
<keyword evidence="3" id="KW-0012">Acyltransferase</keyword>
<keyword evidence="2" id="KW-0808">Transferase</keyword>
<dbReference type="InterPro" id="IPR007130">
    <property type="entry name" value="DAGAT"/>
</dbReference>
<dbReference type="Pfam" id="PF03982">
    <property type="entry name" value="DAGAT"/>
    <property type="match status" value="1"/>
</dbReference>
<gene>
    <name evidence="4" type="ORF">ZIOFF_043342</name>
</gene>